<organism evidence="3 4">
    <name type="scientific">Pandoraea faecigallinarum</name>
    <dbReference type="NCBI Taxonomy" id="656179"/>
    <lineage>
        <taxon>Bacteria</taxon>
        <taxon>Pseudomonadati</taxon>
        <taxon>Pseudomonadota</taxon>
        <taxon>Betaproteobacteria</taxon>
        <taxon>Burkholderiales</taxon>
        <taxon>Burkholderiaceae</taxon>
        <taxon>Pandoraea</taxon>
    </lineage>
</organism>
<sequence length="226" mass="24244">MKTALVAFTVAVSAIAAISIGTSAPAIAGGIPTFDEATVLQLQQQFKQLEQQYETLKSQYAAITGTYGRGQIGLSDALNAASVVPGSWQEVVAQQQSGAFAAKQADYEKLIKTMPQDVFANPQAQDATSYKMSTDAVRAALAGGDTLYSEVQTHLNNLARLSQQIDVTTNIKDAQDLQNRISSENGMLQSAMAKLNAMNMNLQANMVNQQNQATAATQKYFRRSGQ</sequence>
<reference evidence="3" key="1">
    <citation type="submission" date="2016-06" db="EMBL/GenBank/DDBJ databases">
        <title>Complete Genome Sequence of Pandoraea faecigallinarum DSM-23572.</title>
        <authorList>
            <person name="Yong D."/>
            <person name="Ee R."/>
            <person name="Lim Y.-L."/>
            <person name="Yin W.-F."/>
            <person name="Chan K.-G."/>
        </authorList>
    </citation>
    <scope>NUCLEOTIDE SEQUENCE</scope>
    <source>
        <strain evidence="3">DSM 23572</strain>
        <plasmid evidence="3">pPF72-2</plasmid>
    </source>
</reference>
<keyword evidence="4" id="KW-1185">Reference proteome</keyword>
<evidence type="ECO:0000256" key="2">
    <source>
        <dbReference type="SAM" id="SignalP"/>
    </source>
</evidence>
<dbReference type="Proteomes" id="UP000035651">
    <property type="component" value="Plasmid pPF72-2"/>
</dbReference>
<feature type="signal peptide" evidence="2">
    <location>
        <begin position="1"/>
        <end position="28"/>
    </location>
</feature>
<feature type="coiled-coil region" evidence="1">
    <location>
        <begin position="192"/>
        <end position="219"/>
    </location>
</feature>
<dbReference type="Pfam" id="PF07996">
    <property type="entry name" value="T4SS"/>
    <property type="match status" value="1"/>
</dbReference>
<gene>
    <name evidence="3" type="ORF">AB870_25385</name>
</gene>
<name>A0A0H3X3J4_9BURK</name>
<geneLocation type="plasmid" evidence="3 4">
    <name>pPF72-2</name>
</geneLocation>
<proteinExistence type="predicted"/>
<dbReference type="OrthoDB" id="9780974at2"/>
<evidence type="ECO:0000313" key="3">
    <source>
        <dbReference type="EMBL" id="AKM33508.1"/>
    </source>
</evidence>
<keyword evidence="2" id="KW-0732">Signal</keyword>
<keyword evidence="1" id="KW-0175">Coiled coil</keyword>
<keyword evidence="3" id="KW-0614">Plasmid</keyword>
<evidence type="ECO:0000313" key="4">
    <source>
        <dbReference type="Proteomes" id="UP000035651"/>
    </source>
</evidence>
<dbReference type="CDD" id="cd14262">
    <property type="entry name" value="VirB5_like"/>
    <property type="match status" value="1"/>
</dbReference>
<dbReference type="AlphaFoldDB" id="A0A0H3X3J4"/>
<dbReference type="SUPFAM" id="SSF101082">
    <property type="entry name" value="Typo IV secretion system protein TraC"/>
    <property type="match status" value="1"/>
</dbReference>
<dbReference type="Gene3D" id="1.20.58.430">
    <property type="entry name" value="Type IV secretion system, VirB5-domain"/>
    <property type="match status" value="1"/>
</dbReference>
<feature type="chain" id="PRO_5005203965" description="Type VI secretion protein" evidence="2">
    <location>
        <begin position="29"/>
        <end position="226"/>
    </location>
</feature>
<dbReference type="PATRIC" id="fig|656179.3.peg.5470"/>
<evidence type="ECO:0008006" key="5">
    <source>
        <dbReference type="Google" id="ProtNLM"/>
    </source>
</evidence>
<protein>
    <recommendedName>
        <fullName evidence="5">Type VI secretion protein</fullName>
    </recommendedName>
</protein>
<dbReference type="EMBL" id="CP011809">
    <property type="protein sequence ID" value="AKM33508.1"/>
    <property type="molecule type" value="Genomic_DNA"/>
</dbReference>
<evidence type="ECO:0000256" key="1">
    <source>
        <dbReference type="SAM" id="Coils"/>
    </source>
</evidence>
<dbReference type="KEGG" id="pfg:AB870_25385"/>
<dbReference type="RefSeq" id="WP_047909470.1">
    <property type="nucleotide sequence ID" value="NZ_CP011809.2"/>
</dbReference>
<accession>A0A0H3X3J4</accession>
<dbReference type="InterPro" id="IPR023220">
    <property type="entry name" value="T4SS_VirB5-domain"/>
</dbReference>
<feature type="coiled-coil region" evidence="1">
    <location>
        <begin position="39"/>
        <end position="66"/>
    </location>
</feature>
<dbReference type="InterPro" id="IPR014158">
    <property type="entry name" value="T4SS_VirB5"/>
</dbReference>